<feature type="domain" description="HTH araC/xylS-type" evidence="4">
    <location>
        <begin position="240"/>
        <end position="339"/>
    </location>
</feature>
<dbReference type="Pfam" id="PF12833">
    <property type="entry name" value="HTH_18"/>
    <property type="match status" value="1"/>
</dbReference>
<dbReference type="PROSITE" id="PS00041">
    <property type="entry name" value="HTH_ARAC_FAMILY_1"/>
    <property type="match status" value="1"/>
</dbReference>
<organism evidence="5 6">
    <name type="scientific">Flavobacterium collinsii</name>
    <dbReference type="NCBI Taxonomy" id="1114861"/>
    <lineage>
        <taxon>Bacteria</taxon>
        <taxon>Pseudomonadati</taxon>
        <taxon>Bacteroidota</taxon>
        <taxon>Flavobacteriia</taxon>
        <taxon>Flavobacteriales</taxon>
        <taxon>Flavobacteriaceae</taxon>
        <taxon>Flavobacterium</taxon>
    </lineage>
</organism>
<dbReference type="InterPro" id="IPR018060">
    <property type="entry name" value="HTH_AraC"/>
</dbReference>
<dbReference type="EMBL" id="OX336425">
    <property type="protein sequence ID" value="CAI2768267.1"/>
    <property type="molecule type" value="Genomic_DNA"/>
</dbReference>
<dbReference type="SUPFAM" id="SSF46689">
    <property type="entry name" value="Homeodomain-like"/>
    <property type="match status" value="1"/>
</dbReference>
<reference evidence="5" key="1">
    <citation type="submission" date="2022-09" db="EMBL/GenBank/DDBJ databases">
        <authorList>
            <person name="Duchaud E."/>
        </authorList>
    </citation>
    <scope>NUCLEOTIDE SEQUENCE</scope>
    <source>
        <strain evidence="5">TRV642</strain>
    </source>
</reference>
<evidence type="ECO:0000256" key="3">
    <source>
        <dbReference type="ARBA" id="ARBA00023163"/>
    </source>
</evidence>
<dbReference type="AlphaFoldDB" id="A0A9W4X7F1"/>
<protein>
    <submittedName>
        <fullName evidence="5">HTH-type transcriptional activator RhaR</fullName>
    </submittedName>
</protein>
<evidence type="ECO:0000259" key="4">
    <source>
        <dbReference type="PROSITE" id="PS01124"/>
    </source>
</evidence>
<dbReference type="SMART" id="SM00342">
    <property type="entry name" value="HTH_ARAC"/>
    <property type="match status" value="1"/>
</dbReference>
<dbReference type="PANTHER" id="PTHR47893">
    <property type="entry name" value="REGULATORY PROTEIN PCHR"/>
    <property type="match status" value="1"/>
</dbReference>
<dbReference type="InterPro" id="IPR020449">
    <property type="entry name" value="Tscrpt_reg_AraC-type_HTH"/>
</dbReference>
<accession>A0A9W4X7F1</accession>
<dbReference type="InterPro" id="IPR053142">
    <property type="entry name" value="PchR_regulatory_protein"/>
</dbReference>
<dbReference type="KEGG" id="fcs:TRV642_3474"/>
<name>A0A9W4X7F1_9FLAO</name>
<evidence type="ECO:0000313" key="5">
    <source>
        <dbReference type="EMBL" id="CAI2768267.1"/>
    </source>
</evidence>
<dbReference type="InterPro" id="IPR009057">
    <property type="entry name" value="Homeodomain-like_sf"/>
</dbReference>
<gene>
    <name evidence="5" type="primary">rhaR</name>
    <name evidence="5" type="ORF">TRV642_3474</name>
</gene>
<dbReference type="Gene3D" id="1.10.10.60">
    <property type="entry name" value="Homeodomain-like"/>
    <property type="match status" value="2"/>
</dbReference>
<keyword evidence="3" id="KW-0804">Transcription</keyword>
<dbReference type="InterPro" id="IPR018062">
    <property type="entry name" value="HTH_AraC-typ_CS"/>
</dbReference>
<proteinExistence type="predicted"/>
<evidence type="ECO:0000256" key="1">
    <source>
        <dbReference type="ARBA" id="ARBA00023015"/>
    </source>
</evidence>
<dbReference type="Proteomes" id="UP001152749">
    <property type="component" value="Chromosome"/>
</dbReference>
<sequence length="341" mass="38630">MVYNSDLSMFTLLDLFFMKKIICHYDSGLNWAGPLAKQLRGKVEGNFIKASPQIHTGSRYFLDCGEGISALYLDIEYKADLIMVQKSKKNDFIGIYYDLTDVGEIKFSSKNNSKAIGRWGFDLSVIDGTLELESLVKKGSRTFALCLFVRKDLFYSFNKKDKKLHNLFQSENGILAKFGRMSPESFSHLTDLRRKKVGSSAFNIDLAATAYLLISDLLDTVLVDKTKNSGITENDILKIIDTEKVLAQSLKGAFPGIEILCDQVNMSPSKFKHVFKKVLKTSPQSYHMNTKLYQAKELLEQQQLSVTQISQQFGFCNAAYFGSAFKKRYNMSPKTFTQQLT</sequence>
<dbReference type="PANTHER" id="PTHR47893:SF1">
    <property type="entry name" value="REGULATORY PROTEIN PCHR"/>
    <property type="match status" value="1"/>
</dbReference>
<keyword evidence="1" id="KW-0805">Transcription regulation</keyword>
<dbReference type="GO" id="GO:0003700">
    <property type="term" value="F:DNA-binding transcription factor activity"/>
    <property type="evidence" value="ECO:0007669"/>
    <property type="project" value="InterPro"/>
</dbReference>
<evidence type="ECO:0000256" key="2">
    <source>
        <dbReference type="ARBA" id="ARBA00023125"/>
    </source>
</evidence>
<keyword evidence="2" id="KW-0238">DNA-binding</keyword>
<dbReference type="GO" id="GO:0043565">
    <property type="term" value="F:sequence-specific DNA binding"/>
    <property type="evidence" value="ECO:0007669"/>
    <property type="project" value="InterPro"/>
</dbReference>
<dbReference type="PROSITE" id="PS01124">
    <property type="entry name" value="HTH_ARAC_FAMILY_2"/>
    <property type="match status" value="1"/>
</dbReference>
<dbReference type="PRINTS" id="PR00032">
    <property type="entry name" value="HTHARAC"/>
</dbReference>
<evidence type="ECO:0000313" key="6">
    <source>
        <dbReference type="Proteomes" id="UP001152749"/>
    </source>
</evidence>